<organism evidence="3 4">
    <name type="scientific">Parathalassolituus penaei</name>
    <dbReference type="NCBI Taxonomy" id="2997323"/>
    <lineage>
        <taxon>Bacteria</taxon>
        <taxon>Pseudomonadati</taxon>
        <taxon>Pseudomonadota</taxon>
        <taxon>Gammaproteobacteria</taxon>
        <taxon>Oceanospirillales</taxon>
        <taxon>Oceanospirillaceae</taxon>
        <taxon>Parathalassolituus</taxon>
    </lineage>
</organism>
<dbReference type="Gene3D" id="3.40.50.2300">
    <property type="match status" value="1"/>
</dbReference>
<dbReference type="GO" id="GO:0000160">
    <property type="term" value="P:phosphorelay signal transduction system"/>
    <property type="evidence" value="ECO:0007669"/>
    <property type="project" value="InterPro"/>
</dbReference>
<keyword evidence="1" id="KW-0597">Phosphoprotein</keyword>
<dbReference type="EMBL" id="JAPNOA010000019">
    <property type="protein sequence ID" value="MCY0964884.1"/>
    <property type="molecule type" value="Genomic_DNA"/>
</dbReference>
<dbReference type="PANTHER" id="PTHR43228">
    <property type="entry name" value="TWO-COMPONENT RESPONSE REGULATOR"/>
    <property type="match status" value="1"/>
</dbReference>
<feature type="modified residue" description="4-aspartylphosphate" evidence="1">
    <location>
        <position position="53"/>
    </location>
</feature>
<reference evidence="3" key="1">
    <citation type="submission" date="2022-11" db="EMBL/GenBank/DDBJ databases">
        <title>Parathalassolutuus dongxingensis gen. nov., sp. nov., a novel member of family Oceanospirillaceae isolated from a coastal shrimp pond in Guangxi, China.</title>
        <authorList>
            <person name="Chen H."/>
        </authorList>
    </citation>
    <scope>NUCLEOTIDE SEQUENCE</scope>
    <source>
        <strain evidence="3">G-43</strain>
    </source>
</reference>
<dbReference type="InterPro" id="IPR001789">
    <property type="entry name" value="Sig_transdc_resp-reg_receiver"/>
</dbReference>
<feature type="domain" description="Response regulatory" evidence="2">
    <location>
        <begin position="3"/>
        <end position="118"/>
    </location>
</feature>
<dbReference type="SUPFAM" id="SSF52172">
    <property type="entry name" value="CheY-like"/>
    <property type="match status" value="1"/>
</dbReference>
<evidence type="ECO:0000313" key="4">
    <source>
        <dbReference type="Proteomes" id="UP001150830"/>
    </source>
</evidence>
<evidence type="ECO:0000313" key="3">
    <source>
        <dbReference type="EMBL" id="MCY0964884.1"/>
    </source>
</evidence>
<comment type="caution">
    <text evidence="3">The sequence shown here is derived from an EMBL/GenBank/DDBJ whole genome shotgun (WGS) entry which is preliminary data.</text>
</comment>
<dbReference type="SMART" id="SM00448">
    <property type="entry name" value="REC"/>
    <property type="match status" value="1"/>
</dbReference>
<dbReference type="Proteomes" id="UP001150830">
    <property type="component" value="Unassembled WGS sequence"/>
</dbReference>
<evidence type="ECO:0000256" key="1">
    <source>
        <dbReference type="PROSITE-ProRule" id="PRU00169"/>
    </source>
</evidence>
<dbReference type="InterPro" id="IPR011006">
    <property type="entry name" value="CheY-like_superfamily"/>
</dbReference>
<evidence type="ECO:0000259" key="2">
    <source>
        <dbReference type="PROSITE" id="PS50110"/>
    </source>
</evidence>
<accession>A0A9X3ISH0</accession>
<sequence length="124" mass="13284">MKRLMIVDDSLIIRRRIKRAHGLDEFSVVGTASNGEEAVALARQTAPDLITIDLTMPHMDGIEAIPLLASICPDARILVVSALADKATAITALSRGAHGFVCKPFTDDELHDALSELAADLPAR</sequence>
<protein>
    <submittedName>
        <fullName evidence="3">Response regulator</fullName>
    </submittedName>
</protein>
<keyword evidence="4" id="KW-1185">Reference proteome</keyword>
<dbReference type="PROSITE" id="PS50110">
    <property type="entry name" value="RESPONSE_REGULATORY"/>
    <property type="match status" value="1"/>
</dbReference>
<dbReference type="AlphaFoldDB" id="A0A9X3ISH0"/>
<dbReference type="Pfam" id="PF00072">
    <property type="entry name" value="Response_reg"/>
    <property type="match status" value="1"/>
</dbReference>
<dbReference type="RefSeq" id="WP_283173100.1">
    <property type="nucleotide sequence ID" value="NZ_JAPNOA010000019.1"/>
</dbReference>
<proteinExistence type="predicted"/>
<name>A0A9X3ISH0_9GAMM</name>
<dbReference type="InterPro" id="IPR052048">
    <property type="entry name" value="ST_Response_Regulator"/>
</dbReference>
<dbReference type="PANTHER" id="PTHR43228:SF1">
    <property type="entry name" value="TWO-COMPONENT RESPONSE REGULATOR ARR22"/>
    <property type="match status" value="1"/>
</dbReference>
<gene>
    <name evidence="3" type="ORF">OUO13_06775</name>
</gene>